<dbReference type="Proteomes" id="UP001164539">
    <property type="component" value="Chromosome 5"/>
</dbReference>
<evidence type="ECO:0000313" key="1">
    <source>
        <dbReference type="EMBL" id="KAJ4718558.1"/>
    </source>
</evidence>
<reference evidence="1 2" key="1">
    <citation type="journal article" date="2023" name="Science">
        <title>Complex scaffold remodeling in plant triterpene biosynthesis.</title>
        <authorList>
            <person name="De La Pena R."/>
            <person name="Hodgson H."/>
            <person name="Liu J.C."/>
            <person name="Stephenson M.J."/>
            <person name="Martin A.C."/>
            <person name="Owen C."/>
            <person name="Harkess A."/>
            <person name="Leebens-Mack J."/>
            <person name="Jimenez L.E."/>
            <person name="Osbourn A."/>
            <person name="Sattely E.S."/>
        </authorList>
    </citation>
    <scope>NUCLEOTIDE SEQUENCE [LARGE SCALE GENOMIC DNA]</scope>
    <source>
        <strain evidence="2">cv. JPN11</strain>
        <tissue evidence="1">Leaf</tissue>
    </source>
</reference>
<dbReference type="EMBL" id="CM051398">
    <property type="protein sequence ID" value="KAJ4718558.1"/>
    <property type="molecule type" value="Genomic_DNA"/>
</dbReference>
<comment type="caution">
    <text evidence="1">The sequence shown here is derived from an EMBL/GenBank/DDBJ whole genome shotgun (WGS) entry which is preliminary data.</text>
</comment>
<name>A0ACC1Y536_MELAZ</name>
<keyword evidence="2" id="KW-1185">Reference proteome</keyword>
<sequence length="128" mass="14844">MPKKGCVPDVMTYHCFFRSLEKPREILLMFDRIIESGIQPKMDTYVMLMRKFGRRGFLRPVFLVWKKMEELGCNPDEFAYNALIDVLIEKGMLDMARQYEEEMFAKGLLAKPREELGTKLVQGGLDGG</sequence>
<accession>A0ACC1Y536</accession>
<proteinExistence type="predicted"/>
<organism evidence="1 2">
    <name type="scientific">Melia azedarach</name>
    <name type="common">Chinaberry tree</name>
    <dbReference type="NCBI Taxonomy" id="155640"/>
    <lineage>
        <taxon>Eukaryota</taxon>
        <taxon>Viridiplantae</taxon>
        <taxon>Streptophyta</taxon>
        <taxon>Embryophyta</taxon>
        <taxon>Tracheophyta</taxon>
        <taxon>Spermatophyta</taxon>
        <taxon>Magnoliopsida</taxon>
        <taxon>eudicotyledons</taxon>
        <taxon>Gunneridae</taxon>
        <taxon>Pentapetalae</taxon>
        <taxon>rosids</taxon>
        <taxon>malvids</taxon>
        <taxon>Sapindales</taxon>
        <taxon>Meliaceae</taxon>
        <taxon>Melia</taxon>
    </lineage>
</organism>
<gene>
    <name evidence="1" type="ORF">OWV82_010223</name>
</gene>
<protein>
    <submittedName>
        <fullName evidence="1">Pentatricopeptide repeat-containing protein</fullName>
    </submittedName>
</protein>
<evidence type="ECO:0000313" key="2">
    <source>
        <dbReference type="Proteomes" id="UP001164539"/>
    </source>
</evidence>